<protein>
    <recommendedName>
        <fullName evidence="4">ASTRA-associated protein 1</fullName>
    </recommendedName>
</protein>
<feature type="compositionally biased region" description="Acidic residues" evidence="6">
    <location>
        <begin position="384"/>
        <end position="404"/>
    </location>
</feature>
<keyword evidence="1 5" id="KW-0853">WD repeat</keyword>
<dbReference type="OrthoDB" id="7668193at2759"/>
<dbReference type="PANTHER" id="PTHR19854:SF1">
    <property type="entry name" value="GUANINE NUCLEOTIDE-BINDING PROTEIN SUBUNIT BETA-LIKE PROTEIN 1"/>
    <property type="match status" value="1"/>
</dbReference>
<dbReference type="PROSITE" id="PS50082">
    <property type="entry name" value="WD_REPEATS_2"/>
    <property type="match status" value="1"/>
</dbReference>
<dbReference type="InterPro" id="IPR001680">
    <property type="entry name" value="WD40_rpt"/>
</dbReference>
<evidence type="ECO:0000313" key="9">
    <source>
        <dbReference type="Proteomes" id="UP000092730"/>
    </source>
</evidence>
<evidence type="ECO:0000256" key="6">
    <source>
        <dbReference type="SAM" id="MobiDB-lite"/>
    </source>
</evidence>
<evidence type="ECO:0000313" key="8">
    <source>
        <dbReference type="EMBL" id="WVW85056.1"/>
    </source>
</evidence>
<keyword evidence="2" id="KW-0677">Repeat</keyword>
<dbReference type="PROSITE" id="PS50294">
    <property type="entry name" value="WD_REPEATS_REGION"/>
    <property type="match status" value="1"/>
</dbReference>
<dbReference type="SUPFAM" id="SSF50978">
    <property type="entry name" value="WD40 repeat-like"/>
    <property type="match status" value="1"/>
</dbReference>
<dbReference type="Pfam" id="PF00400">
    <property type="entry name" value="WD40"/>
    <property type="match status" value="2"/>
</dbReference>
<dbReference type="Gene3D" id="2.130.10.10">
    <property type="entry name" value="YVTN repeat-like/Quinoprotein amine dehydrogenase"/>
    <property type="match status" value="2"/>
</dbReference>
<reference evidence="7" key="3">
    <citation type="submission" date="2014-01" db="EMBL/GenBank/DDBJ databases">
        <title>Evolution of pathogenesis and genome organization in the Tremellales.</title>
        <authorList>
            <person name="Cuomo C."/>
            <person name="Litvintseva A."/>
            <person name="Heitman J."/>
            <person name="Chen Y."/>
            <person name="Sun S."/>
            <person name="Springer D."/>
            <person name="Dromer F."/>
            <person name="Young S."/>
            <person name="Zeng Q."/>
            <person name="Chapman S."/>
            <person name="Gujja S."/>
            <person name="Saif S."/>
            <person name="Birren B."/>
        </authorList>
    </citation>
    <scope>NUCLEOTIDE SEQUENCE</scope>
    <source>
        <strain evidence="7">CBS 10118</strain>
    </source>
</reference>
<comment type="similarity">
    <text evidence="3">Belongs to the WD repeat ASA1 family.</text>
</comment>
<reference evidence="7" key="1">
    <citation type="submission" date="2013-07" db="EMBL/GenBank/DDBJ databases">
        <title>The Genome Sequence of Cryptococcus bestiolae CBS10118.</title>
        <authorList>
            <consortium name="The Broad Institute Genome Sequencing Platform"/>
            <person name="Cuomo C."/>
            <person name="Litvintseva A."/>
            <person name="Chen Y."/>
            <person name="Heitman J."/>
            <person name="Sun S."/>
            <person name="Springer D."/>
            <person name="Dromer F."/>
            <person name="Young S.K."/>
            <person name="Zeng Q."/>
            <person name="Gargeya S."/>
            <person name="Fitzgerald M."/>
            <person name="Abouelleil A."/>
            <person name="Alvarado L."/>
            <person name="Berlin A.M."/>
            <person name="Chapman S.B."/>
            <person name="Dewar J."/>
            <person name="Goldberg J."/>
            <person name="Griggs A."/>
            <person name="Gujja S."/>
            <person name="Hansen M."/>
            <person name="Howarth C."/>
            <person name="Imamovic A."/>
            <person name="Larimer J."/>
            <person name="McCowan C."/>
            <person name="Murphy C."/>
            <person name="Pearson M."/>
            <person name="Priest M."/>
            <person name="Roberts A."/>
            <person name="Saif S."/>
            <person name="Shea T."/>
            <person name="Sykes S."/>
            <person name="Wortman J."/>
            <person name="Nusbaum C."/>
            <person name="Birren B."/>
        </authorList>
    </citation>
    <scope>NUCLEOTIDE SEQUENCE [LARGE SCALE GENOMIC DNA]</scope>
    <source>
        <strain evidence="7">CBS 10118</strain>
    </source>
</reference>
<evidence type="ECO:0000256" key="4">
    <source>
        <dbReference type="ARBA" id="ARBA00040563"/>
    </source>
</evidence>
<name>A0A1B9FZI3_9TREE</name>
<dbReference type="KEGG" id="kbi:30210042"/>
<accession>A0A1B9FZI3</accession>
<dbReference type="AlphaFoldDB" id="A0A1B9FZI3"/>
<evidence type="ECO:0000256" key="5">
    <source>
        <dbReference type="PROSITE-ProRule" id="PRU00221"/>
    </source>
</evidence>
<evidence type="ECO:0000256" key="2">
    <source>
        <dbReference type="ARBA" id="ARBA00022737"/>
    </source>
</evidence>
<feature type="repeat" description="WD" evidence="5">
    <location>
        <begin position="15"/>
        <end position="56"/>
    </location>
</feature>
<dbReference type="RefSeq" id="XP_019045254.1">
    <property type="nucleotide sequence ID" value="XM_019192257.1"/>
</dbReference>
<proteinExistence type="inferred from homology"/>
<evidence type="ECO:0000256" key="3">
    <source>
        <dbReference type="ARBA" id="ARBA00037931"/>
    </source>
</evidence>
<reference evidence="8" key="4">
    <citation type="submission" date="2024-02" db="EMBL/GenBank/DDBJ databases">
        <title>Comparative genomics of Cryptococcus and Kwoniella reveals pathogenesis evolution and contrasting modes of karyotype evolution via chromosome fusion or intercentromeric recombination.</title>
        <authorList>
            <person name="Coelho M.A."/>
            <person name="David-Palma M."/>
            <person name="Shea T."/>
            <person name="Bowers K."/>
            <person name="McGinley-Smith S."/>
            <person name="Mohammad A.W."/>
            <person name="Gnirke A."/>
            <person name="Yurkov A.M."/>
            <person name="Nowrousian M."/>
            <person name="Sun S."/>
            <person name="Cuomo C.A."/>
            <person name="Heitman J."/>
        </authorList>
    </citation>
    <scope>NUCLEOTIDE SEQUENCE</scope>
    <source>
        <strain evidence="8">CBS 10118</strain>
    </source>
</reference>
<dbReference type="EMBL" id="CP144545">
    <property type="protein sequence ID" value="WVW85056.1"/>
    <property type="molecule type" value="Genomic_DNA"/>
</dbReference>
<feature type="region of interest" description="Disordered" evidence="6">
    <location>
        <begin position="365"/>
        <end position="411"/>
    </location>
</feature>
<dbReference type="Proteomes" id="UP000092730">
    <property type="component" value="Chromosome 5"/>
</dbReference>
<dbReference type="EMBL" id="KI894022">
    <property type="protein sequence ID" value="OCF24184.1"/>
    <property type="molecule type" value="Genomic_DNA"/>
</dbReference>
<evidence type="ECO:0000256" key="1">
    <source>
        <dbReference type="ARBA" id="ARBA00022574"/>
    </source>
</evidence>
<sequence>MNRPMPSPPPPFHLLRTHHSPISSVHFNPSNTLLYSGDQDGYISVLDLKVRRVVAYWKAHEGGILGLEEWQGGLISHGRDNIIHFYESLKRPYISSGIGNTPKKGLEVIKSLPTNTLNFCRFSLLPLLPMQDENGREEMNGQGKGKGKEQEALIAVPSLLDSELVDIYHLPSMRRIHASINYIPKTTSLTKDSVIPEQTRSGLIMSIHLRQIPSTSQISLAIGYEDGRVELYLSSLKSIDSVYDARMSSSPENNPWKMFWRGKGHNEAVMGMDVDRYSRYGWSVSADHRLVRYDFGRVIQDKVATDDQSIMKDHGTKSIGNSSVAVNPSGKVVAVGGWDGKIRLFSAETFKPLGTLSSHRETVHTLCFPNPSDQSSQNGRELEDQSTIDIEDDSDSGGDEDENDSVSARERWLVSGGKDTRVALWGLMNFEKGLEG</sequence>
<evidence type="ECO:0000313" key="7">
    <source>
        <dbReference type="EMBL" id="OCF24184.1"/>
    </source>
</evidence>
<dbReference type="InterPro" id="IPR036322">
    <property type="entry name" value="WD40_repeat_dom_sf"/>
</dbReference>
<reference evidence="8" key="2">
    <citation type="submission" date="2013-07" db="EMBL/GenBank/DDBJ databases">
        <authorList>
            <consortium name="The Broad Institute Genome Sequencing Platform"/>
            <person name="Cuomo C."/>
            <person name="Litvintseva A."/>
            <person name="Chen Y."/>
            <person name="Heitman J."/>
            <person name="Sun S."/>
            <person name="Springer D."/>
            <person name="Dromer F."/>
            <person name="Young S.K."/>
            <person name="Zeng Q."/>
            <person name="Gargeya S."/>
            <person name="Fitzgerald M."/>
            <person name="Abouelleil A."/>
            <person name="Alvarado L."/>
            <person name="Berlin A.M."/>
            <person name="Chapman S.B."/>
            <person name="Dewar J."/>
            <person name="Goldberg J."/>
            <person name="Griggs A."/>
            <person name="Gujja S."/>
            <person name="Hansen M."/>
            <person name="Howarth C."/>
            <person name="Imamovic A."/>
            <person name="Larimer J."/>
            <person name="McCowan C."/>
            <person name="Murphy C."/>
            <person name="Pearson M."/>
            <person name="Priest M."/>
            <person name="Roberts A."/>
            <person name="Saif S."/>
            <person name="Shea T."/>
            <person name="Sykes S."/>
            <person name="Wortman J."/>
            <person name="Nusbaum C."/>
            <person name="Birren B."/>
        </authorList>
    </citation>
    <scope>NUCLEOTIDE SEQUENCE</scope>
    <source>
        <strain evidence="8">CBS 10118</strain>
    </source>
</reference>
<dbReference type="GeneID" id="30210042"/>
<keyword evidence="9" id="KW-1185">Reference proteome</keyword>
<dbReference type="PANTHER" id="PTHR19854">
    <property type="entry name" value="TRANSDUCIN BETA-LIKE 3"/>
    <property type="match status" value="1"/>
</dbReference>
<gene>
    <name evidence="7" type="ORF">I302_05643</name>
    <name evidence="8" type="ORF">I302_107092</name>
</gene>
<dbReference type="VEuPathDB" id="FungiDB:I302_05643"/>
<dbReference type="STRING" id="1296100.A0A1B9FZI3"/>
<dbReference type="SMART" id="SM00320">
    <property type="entry name" value="WD40"/>
    <property type="match status" value="4"/>
</dbReference>
<organism evidence="7">
    <name type="scientific">Kwoniella bestiolae CBS 10118</name>
    <dbReference type="NCBI Taxonomy" id="1296100"/>
    <lineage>
        <taxon>Eukaryota</taxon>
        <taxon>Fungi</taxon>
        <taxon>Dikarya</taxon>
        <taxon>Basidiomycota</taxon>
        <taxon>Agaricomycotina</taxon>
        <taxon>Tremellomycetes</taxon>
        <taxon>Tremellales</taxon>
        <taxon>Cryptococcaceae</taxon>
        <taxon>Kwoniella</taxon>
    </lineage>
</organism>
<dbReference type="InterPro" id="IPR015943">
    <property type="entry name" value="WD40/YVTN_repeat-like_dom_sf"/>
</dbReference>